<reference evidence="1 2" key="1">
    <citation type="journal article" date="2024" name="Nat. Commun.">
        <title>Phylogenomics reveals the evolutionary origins of lichenization in chlorophyte algae.</title>
        <authorList>
            <person name="Puginier C."/>
            <person name="Libourel C."/>
            <person name="Otte J."/>
            <person name="Skaloud P."/>
            <person name="Haon M."/>
            <person name="Grisel S."/>
            <person name="Petersen M."/>
            <person name="Berrin J.G."/>
            <person name="Delaux P.M."/>
            <person name="Dal Grande F."/>
            <person name="Keller J."/>
        </authorList>
    </citation>
    <scope>NUCLEOTIDE SEQUENCE [LARGE SCALE GENOMIC DNA]</scope>
    <source>
        <strain evidence="1 2">SAG 245.80</strain>
    </source>
</reference>
<dbReference type="Proteomes" id="UP001445335">
    <property type="component" value="Unassembled WGS sequence"/>
</dbReference>
<comment type="caution">
    <text evidence="1">The sequence shown here is derived from an EMBL/GenBank/DDBJ whole genome shotgun (WGS) entry which is preliminary data.</text>
</comment>
<accession>A0AAW1RLM6</accession>
<dbReference type="EMBL" id="JALJOU010000031">
    <property type="protein sequence ID" value="KAK9834811.1"/>
    <property type="molecule type" value="Genomic_DNA"/>
</dbReference>
<gene>
    <name evidence="1" type="ORF">WJX81_000597</name>
</gene>
<evidence type="ECO:0000313" key="1">
    <source>
        <dbReference type="EMBL" id="KAK9834811.1"/>
    </source>
</evidence>
<name>A0AAW1RLM6_9CHLO</name>
<sequence length="73" mass="7726">MAFVLYDATHLERCLKVLQRPDIVVASVAGVAQQPPGLRGRGAGAARVASVHLVVRRKCNAGTARWARGYAAA</sequence>
<protein>
    <submittedName>
        <fullName evidence="1">Uncharacterized protein</fullName>
    </submittedName>
</protein>
<evidence type="ECO:0000313" key="2">
    <source>
        <dbReference type="Proteomes" id="UP001445335"/>
    </source>
</evidence>
<keyword evidence="2" id="KW-1185">Reference proteome</keyword>
<organism evidence="1 2">
    <name type="scientific">Elliptochloris bilobata</name>
    <dbReference type="NCBI Taxonomy" id="381761"/>
    <lineage>
        <taxon>Eukaryota</taxon>
        <taxon>Viridiplantae</taxon>
        <taxon>Chlorophyta</taxon>
        <taxon>core chlorophytes</taxon>
        <taxon>Trebouxiophyceae</taxon>
        <taxon>Trebouxiophyceae incertae sedis</taxon>
        <taxon>Elliptochloris clade</taxon>
        <taxon>Elliptochloris</taxon>
    </lineage>
</organism>
<proteinExistence type="predicted"/>
<dbReference type="AlphaFoldDB" id="A0AAW1RLM6"/>